<accession>A0AA94LKD5</accession>
<sequence>MGRLIALNDIIRSKQYSCCMLHAGGTVMGNTEKDAFMSCSTILFDASWCFTDEAHVVNRWWTRIDIIVRKIIVKW</sequence>
<reference evidence="1 2" key="1">
    <citation type="submission" date="2017-06" db="EMBL/GenBank/DDBJ databases">
        <authorList>
            <person name="Varghese N."/>
            <person name="Submissions S."/>
        </authorList>
    </citation>
    <scope>NUCLEOTIDE SEQUENCE [LARGE SCALE GENOMIC DNA]</scope>
    <source>
        <strain evidence="1 2">DSM 26989</strain>
    </source>
</reference>
<comment type="caution">
    <text evidence="1">The sequence shown here is derived from an EMBL/GenBank/DDBJ whole genome shotgun (WGS) entry which is preliminary data.</text>
</comment>
<dbReference type="Proteomes" id="UP000198427">
    <property type="component" value="Unassembled WGS sequence"/>
</dbReference>
<gene>
    <name evidence="1" type="ORF">SAMN06265364_11453</name>
</gene>
<dbReference type="GeneID" id="94030768"/>
<keyword evidence="2" id="KW-1185">Reference proteome</keyword>
<proteinExistence type="predicted"/>
<dbReference type="AlphaFoldDB" id="A0AA94LKD5"/>
<protein>
    <submittedName>
        <fullName evidence="1">Uncharacterized protein</fullName>
    </submittedName>
</protein>
<name>A0AA94LKD5_9BACT</name>
<evidence type="ECO:0000313" key="2">
    <source>
        <dbReference type="Proteomes" id="UP000198427"/>
    </source>
</evidence>
<dbReference type="RefSeq" id="WP_141240407.1">
    <property type="nucleotide sequence ID" value="NZ_CP023864.1"/>
</dbReference>
<dbReference type="EMBL" id="FZNZ01000014">
    <property type="protein sequence ID" value="SNR85248.1"/>
    <property type="molecule type" value="Genomic_DNA"/>
</dbReference>
<organism evidence="1 2">
    <name type="scientific">Prevotella jejuni</name>
    <dbReference type="NCBI Taxonomy" id="1177574"/>
    <lineage>
        <taxon>Bacteria</taxon>
        <taxon>Pseudomonadati</taxon>
        <taxon>Bacteroidota</taxon>
        <taxon>Bacteroidia</taxon>
        <taxon>Bacteroidales</taxon>
        <taxon>Prevotellaceae</taxon>
        <taxon>Prevotella</taxon>
    </lineage>
</organism>
<evidence type="ECO:0000313" key="1">
    <source>
        <dbReference type="EMBL" id="SNR85248.1"/>
    </source>
</evidence>